<dbReference type="SUPFAM" id="SSF54506">
    <property type="entry name" value="Diaminopimelate epimerase-like"/>
    <property type="match status" value="1"/>
</dbReference>
<dbReference type="NCBIfam" id="TIGR00654">
    <property type="entry name" value="PhzF_family"/>
    <property type="match status" value="1"/>
</dbReference>
<dbReference type="Proteomes" id="UP000193642">
    <property type="component" value="Unassembled WGS sequence"/>
</dbReference>
<sequence length="198" mass="21042">MSTTTSKRVPYRLVNVFCPTSSRLQGNALCVFEDGTGLTSDEMQGLALQFNLSETTFLFPPSTKHASKRARIFTPGTELPFAGHPTLGSSFVTSKLDGTCTALETGAGIIPVSNSGDVWSLKANKATFSPLSIPATTFAPLFSLTPEDFTSQIPYTTVNAGIPQLMLQLTSTEALFRVTPPTTSAMDSLNSDGIFSSS</sequence>
<dbReference type="PANTHER" id="PTHR13774">
    <property type="entry name" value="PHENAZINE BIOSYNTHESIS PROTEIN"/>
    <property type="match status" value="1"/>
</dbReference>
<dbReference type="Gene3D" id="3.10.310.10">
    <property type="entry name" value="Diaminopimelate Epimerase, Chain A, domain 1"/>
    <property type="match status" value="1"/>
</dbReference>
<dbReference type="GO" id="GO:0016853">
    <property type="term" value="F:isomerase activity"/>
    <property type="evidence" value="ECO:0007669"/>
    <property type="project" value="TreeGrafter"/>
</dbReference>
<evidence type="ECO:0000313" key="2">
    <source>
        <dbReference type="Proteomes" id="UP000193642"/>
    </source>
</evidence>
<dbReference type="OrthoDB" id="75169at2759"/>
<dbReference type="AlphaFoldDB" id="A0A1Y2C4J4"/>
<reference evidence="1 2" key="1">
    <citation type="submission" date="2016-07" db="EMBL/GenBank/DDBJ databases">
        <title>Pervasive Adenine N6-methylation of Active Genes in Fungi.</title>
        <authorList>
            <consortium name="DOE Joint Genome Institute"/>
            <person name="Mondo S.J."/>
            <person name="Dannebaum R.O."/>
            <person name="Kuo R.C."/>
            <person name="Labutti K."/>
            <person name="Haridas S."/>
            <person name="Kuo A."/>
            <person name="Salamov A."/>
            <person name="Ahrendt S.R."/>
            <person name="Lipzen A."/>
            <person name="Sullivan W."/>
            <person name="Andreopoulos W.B."/>
            <person name="Clum A."/>
            <person name="Lindquist E."/>
            <person name="Daum C."/>
            <person name="Ramamoorthy G.K."/>
            <person name="Gryganskyi A."/>
            <person name="Culley D."/>
            <person name="Magnuson J.K."/>
            <person name="James T.Y."/>
            <person name="O'Malley M.A."/>
            <person name="Stajich J.E."/>
            <person name="Spatafora J.W."/>
            <person name="Visel A."/>
            <person name="Grigoriev I.V."/>
        </authorList>
    </citation>
    <scope>NUCLEOTIDE SEQUENCE [LARGE SCALE GENOMIC DNA]</scope>
    <source>
        <strain evidence="1 2">JEL800</strain>
    </source>
</reference>
<organism evidence="1 2">
    <name type="scientific">Rhizoclosmatium globosum</name>
    <dbReference type="NCBI Taxonomy" id="329046"/>
    <lineage>
        <taxon>Eukaryota</taxon>
        <taxon>Fungi</taxon>
        <taxon>Fungi incertae sedis</taxon>
        <taxon>Chytridiomycota</taxon>
        <taxon>Chytridiomycota incertae sedis</taxon>
        <taxon>Chytridiomycetes</taxon>
        <taxon>Chytridiales</taxon>
        <taxon>Chytriomycetaceae</taxon>
        <taxon>Rhizoclosmatium</taxon>
    </lineage>
</organism>
<keyword evidence="2" id="KW-1185">Reference proteome</keyword>
<dbReference type="EMBL" id="MCGO01000032">
    <property type="protein sequence ID" value="ORY41245.1"/>
    <property type="molecule type" value="Genomic_DNA"/>
</dbReference>
<comment type="caution">
    <text evidence="1">The sequence shown here is derived from an EMBL/GenBank/DDBJ whole genome shotgun (WGS) entry which is preliminary data.</text>
</comment>
<protein>
    <submittedName>
        <fullName evidence="1">Diaminopimelate epimerase-like protein</fullName>
    </submittedName>
</protein>
<dbReference type="PANTHER" id="PTHR13774:SF32">
    <property type="entry name" value="ANTISENSE-ENHANCING SEQUENCE 1"/>
    <property type="match status" value="1"/>
</dbReference>
<dbReference type="Pfam" id="PF02567">
    <property type="entry name" value="PhzC-PhzF"/>
    <property type="match status" value="1"/>
</dbReference>
<dbReference type="InterPro" id="IPR003719">
    <property type="entry name" value="Phenazine_PhzF-like"/>
</dbReference>
<accession>A0A1Y2C4J4</accession>
<dbReference type="GO" id="GO:0005737">
    <property type="term" value="C:cytoplasm"/>
    <property type="evidence" value="ECO:0007669"/>
    <property type="project" value="TreeGrafter"/>
</dbReference>
<proteinExistence type="predicted"/>
<dbReference type="STRING" id="329046.A0A1Y2C4J4"/>
<gene>
    <name evidence="1" type="ORF">BCR33DRAFT_342847</name>
</gene>
<name>A0A1Y2C4J4_9FUNG</name>
<evidence type="ECO:0000313" key="1">
    <source>
        <dbReference type="EMBL" id="ORY41245.1"/>
    </source>
</evidence>